<name>A0A1G4SIK3_9CAUL</name>
<evidence type="ECO:0000313" key="2">
    <source>
        <dbReference type="EMBL" id="SCW68861.1"/>
    </source>
</evidence>
<dbReference type="OrthoDB" id="9786134at2"/>
<dbReference type="EMBL" id="FMTS01000004">
    <property type="protein sequence ID" value="SCW68861.1"/>
    <property type="molecule type" value="Genomic_DNA"/>
</dbReference>
<evidence type="ECO:0000313" key="3">
    <source>
        <dbReference type="Proteomes" id="UP000199150"/>
    </source>
</evidence>
<proteinExistence type="predicted"/>
<dbReference type="PANTHER" id="PTHR42815:SF2">
    <property type="entry name" value="FAD-BINDING, PUTATIVE (AFU_ORTHOLOGUE AFUA_6G07600)-RELATED"/>
    <property type="match status" value="1"/>
</dbReference>
<dbReference type="Gene3D" id="2.30.110.10">
    <property type="entry name" value="Electron Transport, Fmn-binding Protein, Chain A"/>
    <property type="match status" value="1"/>
</dbReference>
<sequence>MASNTDIAFSPSVKAIQSWRGSRDLYRKVEMDGGFRARIDNRLKAALAETNSAYLTTASATGQPYSQHRGGPRGFIRILDDQTIGFADYSGNRQYITAGNLAENPQAFLFLMDYARRRRIKIWGSARVVTDDEELIERLMPEGYGARPEAAILFEIIAWDINCPQHIPQKIDGDMVAAALAERDAEIARLKAELAALRASKGDKS</sequence>
<dbReference type="STRING" id="260084.SAMN02927928_2730"/>
<dbReference type="AlphaFoldDB" id="A0A1G4SIK3"/>
<dbReference type="InterPro" id="IPR011576">
    <property type="entry name" value="Pyridox_Oxase_N"/>
</dbReference>
<dbReference type="PANTHER" id="PTHR42815">
    <property type="entry name" value="FAD-BINDING, PUTATIVE (AFU_ORTHOLOGUE AFUA_6G07600)-RELATED"/>
    <property type="match status" value="1"/>
</dbReference>
<dbReference type="Proteomes" id="UP000199150">
    <property type="component" value="Unassembled WGS sequence"/>
</dbReference>
<protein>
    <recommendedName>
        <fullName evidence="1">Pyridoxamine 5'-phosphate oxidase N-terminal domain-containing protein</fullName>
    </recommendedName>
</protein>
<organism evidence="2 3">
    <name type="scientific">Asticcacaulis taihuensis</name>
    <dbReference type="NCBI Taxonomy" id="260084"/>
    <lineage>
        <taxon>Bacteria</taxon>
        <taxon>Pseudomonadati</taxon>
        <taxon>Pseudomonadota</taxon>
        <taxon>Alphaproteobacteria</taxon>
        <taxon>Caulobacterales</taxon>
        <taxon>Caulobacteraceae</taxon>
        <taxon>Asticcacaulis</taxon>
    </lineage>
</organism>
<gene>
    <name evidence="2" type="ORF">SAMN02927928_2730</name>
</gene>
<dbReference type="InterPro" id="IPR012349">
    <property type="entry name" value="Split_barrel_FMN-bd"/>
</dbReference>
<reference evidence="3" key="1">
    <citation type="submission" date="2016-10" db="EMBL/GenBank/DDBJ databases">
        <authorList>
            <person name="Varghese N."/>
            <person name="Submissions S."/>
        </authorList>
    </citation>
    <scope>NUCLEOTIDE SEQUENCE [LARGE SCALE GENOMIC DNA]</scope>
    <source>
        <strain evidence="3">CGMCC 1.3431</strain>
    </source>
</reference>
<keyword evidence="3" id="KW-1185">Reference proteome</keyword>
<dbReference type="RefSeq" id="WP_090648941.1">
    <property type="nucleotide sequence ID" value="NZ_CBCRYE010000002.1"/>
</dbReference>
<dbReference type="Pfam" id="PF01243">
    <property type="entry name" value="PNPOx_N"/>
    <property type="match status" value="1"/>
</dbReference>
<accession>A0A1G4SIK3</accession>
<evidence type="ECO:0000259" key="1">
    <source>
        <dbReference type="Pfam" id="PF01243"/>
    </source>
</evidence>
<feature type="domain" description="Pyridoxamine 5'-phosphate oxidase N-terminal" evidence="1">
    <location>
        <begin position="41"/>
        <end position="139"/>
    </location>
</feature>
<dbReference type="SUPFAM" id="SSF50475">
    <property type="entry name" value="FMN-binding split barrel"/>
    <property type="match status" value="1"/>
</dbReference>